<dbReference type="Pfam" id="PF03937">
    <property type="entry name" value="Sdh5"/>
    <property type="match status" value="1"/>
</dbReference>
<comment type="subcellular location">
    <subcellularLocation>
        <location evidence="1">Cytoplasm</location>
    </subcellularLocation>
</comment>
<evidence type="ECO:0000256" key="3">
    <source>
        <dbReference type="ARBA" id="ARBA00019418"/>
    </source>
</evidence>
<dbReference type="PANTHER" id="PTHR39585">
    <property type="entry name" value="FAD ASSEMBLY FACTOR SDHE"/>
    <property type="match status" value="1"/>
</dbReference>
<organism evidence="6 7">
    <name type="scientific">Arenicella xantha</name>
    <dbReference type="NCBI Taxonomy" id="644221"/>
    <lineage>
        <taxon>Bacteria</taxon>
        <taxon>Pseudomonadati</taxon>
        <taxon>Pseudomonadota</taxon>
        <taxon>Gammaproteobacteria</taxon>
        <taxon>Arenicellales</taxon>
        <taxon>Arenicellaceae</taxon>
        <taxon>Arenicella</taxon>
    </lineage>
</organism>
<evidence type="ECO:0000256" key="4">
    <source>
        <dbReference type="ARBA" id="ARBA00022490"/>
    </source>
</evidence>
<dbReference type="InterPro" id="IPR050531">
    <property type="entry name" value="SdhE_FAD_assembly_factor"/>
</dbReference>
<keyword evidence="7" id="KW-1185">Reference proteome</keyword>
<keyword evidence="4" id="KW-0963">Cytoplasm</keyword>
<dbReference type="OrthoDB" id="9180899at2"/>
<reference evidence="6 7" key="1">
    <citation type="submission" date="2018-06" db="EMBL/GenBank/DDBJ databases">
        <title>Genomic Encyclopedia of Type Strains, Phase IV (KMG-IV): sequencing the most valuable type-strain genomes for metagenomic binning, comparative biology and taxonomic classification.</title>
        <authorList>
            <person name="Goeker M."/>
        </authorList>
    </citation>
    <scope>NUCLEOTIDE SEQUENCE [LARGE SCALE GENOMIC DNA]</scope>
    <source>
        <strain evidence="6 7">DSM 24032</strain>
    </source>
</reference>
<proteinExistence type="inferred from homology"/>
<gene>
    <name evidence="6" type="ORF">DFR28_104194</name>
</gene>
<dbReference type="InterPro" id="IPR036714">
    <property type="entry name" value="SDH_sf"/>
</dbReference>
<evidence type="ECO:0000256" key="1">
    <source>
        <dbReference type="ARBA" id="ARBA00004496"/>
    </source>
</evidence>
<dbReference type="RefSeq" id="WP_113955129.1">
    <property type="nucleotide sequence ID" value="NZ_QNRT01000004.1"/>
</dbReference>
<evidence type="ECO:0000256" key="2">
    <source>
        <dbReference type="ARBA" id="ARBA00008571"/>
    </source>
</evidence>
<comment type="similarity">
    <text evidence="2">Belongs to the SdhE FAD assembly factor family.</text>
</comment>
<dbReference type="EMBL" id="QNRT01000004">
    <property type="protein sequence ID" value="RBP49266.1"/>
    <property type="molecule type" value="Genomic_DNA"/>
</dbReference>
<evidence type="ECO:0000256" key="5">
    <source>
        <dbReference type="ARBA" id="ARBA00023186"/>
    </source>
</evidence>
<dbReference type="Proteomes" id="UP000253083">
    <property type="component" value="Unassembled WGS sequence"/>
</dbReference>
<accession>A0A395JH75</accession>
<evidence type="ECO:0000313" key="6">
    <source>
        <dbReference type="EMBL" id="RBP49266.1"/>
    </source>
</evidence>
<dbReference type="GO" id="GO:0005737">
    <property type="term" value="C:cytoplasm"/>
    <property type="evidence" value="ECO:0007669"/>
    <property type="project" value="UniProtKB-SubCell"/>
</dbReference>
<dbReference type="InterPro" id="IPR005631">
    <property type="entry name" value="SDH"/>
</dbReference>
<keyword evidence="5" id="KW-0143">Chaperone</keyword>
<dbReference type="Gene3D" id="1.10.150.250">
    <property type="entry name" value="Flavinator of succinate dehydrogenase"/>
    <property type="match status" value="1"/>
</dbReference>
<evidence type="ECO:0000313" key="7">
    <source>
        <dbReference type="Proteomes" id="UP000253083"/>
    </source>
</evidence>
<dbReference type="GO" id="GO:0006105">
    <property type="term" value="P:succinate metabolic process"/>
    <property type="evidence" value="ECO:0007669"/>
    <property type="project" value="TreeGrafter"/>
</dbReference>
<name>A0A395JH75_9GAMM</name>
<dbReference type="PANTHER" id="PTHR39585:SF1">
    <property type="entry name" value="FAD ASSEMBLY FACTOR SDHE"/>
    <property type="match status" value="1"/>
</dbReference>
<dbReference type="InParanoid" id="A0A395JH75"/>
<sequence length="81" mass="9609">MLNERQLVWRCRRGVRELDVLFTEFVAKHYDGISEAEQLSFQQLLDVQDPTIMDWLFDRVEPDAELKGIIETLKSVTLRRT</sequence>
<protein>
    <recommendedName>
        <fullName evidence="3">FAD assembly factor SdhE</fullName>
    </recommendedName>
</protein>
<dbReference type="FunCoup" id="A0A395JH75">
    <property type="interactions" value="83"/>
</dbReference>
<dbReference type="AlphaFoldDB" id="A0A395JH75"/>
<comment type="caution">
    <text evidence="6">The sequence shown here is derived from an EMBL/GenBank/DDBJ whole genome shotgun (WGS) entry which is preliminary data.</text>
</comment>
<dbReference type="SUPFAM" id="SSF109910">
    <property type="entry name" value="YgfY-like"/>
    <property type="match status" value="1"/>
</dbReference>